<evidence type="ECO:0000313" key="4">
    <source>
        <dbReference type="Proteomes" id="UP000324800"/>
    </source>
</evidence>
<gene>
    <name evidence="3" type="ORF">EZS28_024392</name>
</gene>
<feature type="coiled-coil region" evidence="1">
    <location>
        <begin position="550"/>
        <end position="580"/>
    </location>
</feature>
<keyword evidence="1" id="KW-0175">Coiled coil</keyword>
<name>A0A5J4VCB0_9EUKA</name>
<accession>A0A5J4VCB0</accession>
<evidence type="ECO:0000256" key="1">
    <source>
        <dbReference type="SAM" id="Coils"/>
    </source>
</evidence>
<feature type="compositionally biased region" description="Polar residues" evidence="2">
    <location>
        <begin position="650"/>
        <end position="663"/>
    </location>
</feature>
<feature type="compositionally biased region" description="Basic and acidic residues" evidence="2">
    <location>
        <begin position="139"/>
        <end position="164"/>
    </location>
</feature>
<feature type="compositionally biased region" description="Polar residues" evidence="2">
    <location>
        <begin position="335"/>
        <end position="348"/>
    </location>
</feature>
<evidence type="ECO:0000256" key="2">
    <source>
        <dbReference type="SAM" id="MobiDB-lite"/>
    </source>
</evidence>
<dbReference type="Proteomes" id="UP000324800">
    <property type="component" value="Unassembled WGS sequence"/>
</dbReference>
<sequence>MVLEDKPQEKDMVKKQMEEYIKAEDELKRLEEIKFWKMTEEEETELMTLEDKEEEQQWFKKQKELEQLKLQQIIDDALRRKQETNERFLMLLEDNEYERERVWRLLAGDNDDEDDYDDETDTERAERLLRRERERKKLEDEQKFRDEEEERLNKEREDADRSSEDMSDEDDEDFFGEEAELQARNERIAKFQKEELERAAKLEEIRKKKEEQHAMFEAILGDSMYEQVQIDVEDVDDEVDETHVLQVDNKDQSGFYQRDMVIDGHWNQGQINKYPTVPYNILNQGQQLQHFPDSYPAAGPSYSSVTSYSASIPTYNPNERQNKLPDSYPVEKSISPITPQRQIPLKSTSPLGPSPSYSQSPYSGLSHTQKSVYIQNMNSEQPENDEQRKILRFRRTLPANEYLKMIEESMDDTNYIMSSANESIALSPIEFYLSKVNQYENIPVKNIGQLQGSQQRRFRNGAGKKLMLDAELLTVTLYRRRGKISALQQLRMKQTREKRLKNNQPIFYQKEKQEIQYQYEYYNQTMAEQNMYYFDVDYIFTFDNDNDEQEDVFDEQNQNQQEKTEKLQEKEIIQEQLERDNDLFGLDCESDFTDDLCKYAEKEQDEKVRLDIMKGGLKSSERSRENNDDNFGNSNIFQGNSTKNKKKQKQPSPLNLNQTYPMTSSSLSSLDKVHSSQVSLHQSHSQIIVTQMKQNESIIRETAADEVEIEADDQNLIWNIFVSKLNKIRRNRSLYRYWLQRIEMLDLMGCVDTAYVKFDKQIEIKMTDEMYDQYKEKQNLQLYPYQIELQKQKKKLLKKKQKLLKKKNPSLKTSPSKDQLNTDRRIVHLNLTIQRCAVLFLDPGEKLGKFARPYVFRDGISLARVLIRKNYRVLFCISPNSQQFEEQLRWALDISRLSLVIYFAGVCTETEPSCFKMQKLKEQHALQQQQQVNADYEVVAVPTVQSVETYDPEEENEIDDQEQEQEPKESCINFKGYTDTYISSKTLNKIIHAHGRQDLRLSLITDAPFSGNLYNFSTGSDLDFSEQMPQVPRIAALGSSTNDINQTIGGNPVKTNSARTPQKNKDSTRATYKPENEGKKRSLFTKTIVACLKGDLDATGNQILERIGQVITGQVSVLSGNSNSLFNLPFIP</sequence>
<feature type="compositionally biased region" description="Basic and acidic residues" evidence="2">
    <location>
        <begin position="1063"/>
        <end position="1077"/>
    </location>
</feature>
<feature type="compositionally biased region" description="Acidic residues" evidence="2">
    <location>
        <begin position="950"/>
        <end position="964"/>
    </location>
</feature>
<dbReference type="EMBL" id="SNRW01008108">
    <property type="protein sequence ID" value="KAA6380082.1"/>
    <property type="molecule type" value="Genomic_DNA"/>
</dbReference>
<feature type="compositionally biased region" description="Polar residues" evidence="2">
    <location>
        <begin position="629"/>
        <end position="642"/>
    </location>
</feature>
<dbReference type="AlphaFoldDB" id="A0A5J4VCB0"/>
<feature type="region of interest" description="Disordered" evidence="2">
    <location>
        <begin position="1048"/>
        <end position="1077"/>
    </location>
</feature>
<feature type="region of interest" description="Disordered" evidence="2">
    <location>
        <begin position="292"/>
        <end position="365"/>
    </location>
</feature>
<protein>
    <submittedName>
        <fullName evidence="3">Uncharacterized protein</fullName>
    </submittedName>
</protein>
<feature type="region of interest" description="Disordered" evidence="2">
    <location>
        <begin position="139"/>
        <end position="173"/>
    </location>
</feature>
<evidence type="ECO:0000313" key="3">
    <source>
        <dbReference type="EMBL" id="KAA6380082.1"/>
    </source>
</evidence>
<comment type="caution">
    <text evidence="3">The sequence shown here is derived from an EMBL/GenBank/DDBJ whole genome shotgun (WGS) entry which is preliminary data.</text>
</comment>
<reference evidence="3 4" key="1">
    <citation type="submission" date="2019-03" db="EMBL/GenBank/DDBJ databases">
        <title>Single cell metagenomics reveals metabolic interactions within the superorganism composed of flagellate Streblomastix strix and complex community of Bacteroidetes bacteria on its surface.</title>
        <authorList>
            <person name="Treitli S.C."/>
            <person name="Kolisko M."/>
            <person name="Husnik F."/>
            <person name="Keeling P."/>
            <person name="Hampl V."/>
        </authorList>
    </citation>
    <scope>NUCLEOTIDE SEQUENCE [LARGE SCALE GENOMIC DNA]</scope>
    <source>
        <strain evidence="3">ST1C</strain>
    </source>
</reference>
<organism evidence="3 4">
    <name type="scientific">Streblomastix strix</name>
    <dbReference type="NCBI Taxonomy" id="222440"/>
    <lineage>
        <taxon>Eukaryota</taxon>
        <taxon>Metamonada</taxon>
        <taxon>Preaxostyla</taxon>
        <taxon>Oxymonadida</taxon>
        <taxon>Streblomastigidae</taxon>
        <taxon>Streblomastix</taxon>
    </lineage>
</organism>
<feature type="compositionally biased region" description="Low complexity" evidence="2">
    <location>
        <begin position="301"/>
        <end position="311"/>
    </location>
</feature>
<feature type="compositionally biased region" description="Low complexity" evidence="2">
    <location>
        <begin position="349"/>
        <end position="365"/>
    </location>
</feature>
<proteinExistence type="predicted"/>
<feature type="region of interest" description="Disordered" evidence="2">
    <location>
        <begin position="949"/>
        <end position="968"/>
    </location>
</feature>
<feature type="region of interest" description="Disordered" evidence="2">
    <location>
        <begin position="618"/>
        <end position="667"/>
    </location>
</feature>
<feature type="compositionally biased region" description="Polar residues" evidence="2">
    <location>
        <begin position="1048"/>
        <end position="1061"/>
    </location>
</feature>